<evidence type="ECO:0000313" key="8">
    <source>
        <dbReference type="Proteomes" id="UP001159427"/>
    </source>
</evidence>
<dbReference type="Gene3D" id="3.40.50.200">
    <property type="entry name" value="Peptidase S8/S53 domain"/>
    <property type="match status" value="1"/>
</dbReference>
<accession>A0ABN8M9V7</accession>
<comment type="caution">
    <text evidence="7">The sequence shown here is derived from an EMBL/GenBank/DDBJ whole genome shotgun (WGS) entry which is preliminary data.</text>
</comment>
<keyword evidence="1" id="KW-0645">Protease</keyword>
<organism evidence="7 8">
    <name type="scientific">Porites evermanni</name>
    <dbReference type="NCBI Taxonomy" id="104178"/>
    <lineage>
        <taxon>Eukaryota</taxon>
        <taxon>Metazoa</taxon>
        <taxon>Cnidaria</taxon>
        <taxon>Anthozoa</taxon>
        <taxon>Hexacorallia</taxon>
        <taxon>Scleractinia</taxon>
        <taxon>Fungiina</taxon>
        <taxon>Poritidae</taxon>
        <taxon>Porites</taxon>
    </lineage>
</organism>
<name>A0ABN8M9V7_9CNID</name>
<dbReference type="InterPro" id="IPR000209">
    <property type="entry name" value="Peptidase_S8/S53_dom"/>
</dbReference>
<feature type="non-terminal residue" evidence="7">
    <location>
        <position position="1"/>
    </location>
</feature>
<evidence type="ECO:0000256" key="5">
    <source>
        <dbReference type="SAM" id="MobiDB-lite"/>
    </source>
</evidence>
<dbReference type="EMBL" id="CALNXI010000361">
    <property type="protein sequence ID" value="CAH3025603.1"/>
    <property type="molecule type" value="Genomic_DNA"/>
</dbReference>
<evidence type="ECO:0000256" key="3">
    <source>
        <dbReference type="ARBA" id="ARBA00022825"/>
    </source>
</evidence>
<comment type="caution">
    <text evidence="4">Lacks conserved residue(s) required for the propagation of feature annotation.</text>
</comment>
<comment type="similarity">
    <text evidence="4">Belongs to the peptidase S8 family.</text>
</comment>
<keyword evidence="8" id="KW-1185">Reference proteome</keyword>
<dbReference type="InterPro" id="IPR036852">
    <property type="entry name" value="Peptidase_S8/S53_dom_sf"/>
</dbReference>
<evidence type="ECO:0000256" key="2">
    <source>
        <dbReference type="ARBA" id="ARBA00022801"/>
    </source>
</evidence>
<dbReference type="PANTHER" id="PTHR42884:SF14">
    <property type="entry name" value="NEUROENDOCRINE CONVERTASE 1"/>
    <property type="match status" value="1"/>
</dbReference>
<evidence type="ECO:0000259" key="6">
    <source>
        <dbReference type="Pfam" id="PF00082"/>
    </source>
</evidence>
<proteinExistence type="inferred from homology"/>
<sequence length="112" mass="11903">QEASFDFIENDDDPSSSDPIDSVSHGNNCAGVIAAVANNEFCGVGIAYLAKIGGVRILDKELTDALKAKGLGFRQDYVDIYSNSWGPDDNGHEVAEIGVMTEKVLNQGALKV</sequence>
<keyword evidence="2" id="KW-0378">Hydrolase</keyword>
<dbReference type="Pfam" id="PF00082">
    <property type="entry name" value="Peptidase_S8"/>
    <property type="match status" value="1"/>
</dbReference>
<feature type="domain" description="Peptidase S8/S53" evidence="6">
    <location>
        <begin position="9"/>
        <end position="96"/>
    </location>
</feature>
<evidence type="ECO:0000313" key="7">
    <source>
        <dbReference type="EMBL" id="CAH3025603.1"/>
    </source>
</evidence>
<reference evidence="7 8" key="1">
    <citation type="submission" date="2022-05" db="EMBL/GenBank/DDBJ databases">
        <authorList>
            <consortium name="Genoscope - CEA"/>
            <person name="William W."/>
        </authorList>
    </citation>
    <scope>NUCLEOTIDE SEQUENCE [LARGE SCALE GENOMIC DNA]</scope>
</reference>
<evidence type="ECO:0000256" key="1">
    <source>
        <dbReference type="ARBA" id="ARBA00022670"/>
    </source>
</evidence>
<dbReference type="SUPFAM" id="SSF52743">
    <property type="entry name" value="Subtilisin-like"/>
    <property type="match status" value="1"/>
</dbReference>
<gene>
    <name evidence="7" type="ORF">PEVE_00026624</name>
</gene>
<feature type="region of interest" description="Disordered" evidence="5">
    <location>
        <begin position="1"/>
        <end position="22"/>
    </location>
</feature>
<dbReference type="PROSITE" id="PS51892">
    <property type="entry name" value="SUBTILASE"/>
    <property type="match status" value="1"/>
</dbReference>
<protein>
    <recommendedName>
        <fullName evidence="6">Peptidase S8/S53 domain-containing protein</fullName>
    </recommendedName>
</protein>
<evidence type="ECO:0000256" key="4">
    <source>
        <dbReference type="PROSITE-ProRule" id="PRU01240"/>
    </source>
</evidence>
<keyword evidence="3" id="KW-0720">Serine protease</keyword>
<dbReference type="PANTHER" id="PTHR42884">
    <property type="entry name" value="PROPROTEIN CONVERTASE SUBTILISIN/KEXIN-RELATED"/>
    <property type="match status" value="1"/>
</dbReference>
<dbReference type="Proteomes" id="UP001159427">
    <property type="component" value="Unassembled WGS sequence"/>
</dbReference>